<keyword evidence="1" id="KW-0472">Membrane</keyword>
<feature type="transmembrane region" description="Helical" evidence="1">
    <location>
        <begin position="21"/>
        <end position="40"/>
    </location>
</feature>
<evidence type="ECO:0000256" key="1">
    <source>
        <dbReference type="SAM" id="Phobius"/>
    </source>
</evidence>
<sequence length="154" mass="17822">MKWLVGIIILMLLIVSVRFRKLAGFLVLLGIVVGFLLWQYQDYEKNKSKNRISPSELVLKNITFKPSNSHYEMTGRIINNSQTFTLNGVQLKITAKECANNNDCIIILEKNEYVYVHIPPKQARDFRKEVSFYSNQVIEGKLVWNYSVGFAESE</sequence>
<protein>
    <submittedName>
        <fullName evidence="2">Uncharacterized protein</fullName>
    </submittedName>
</protein>
<dbReference type="KEGG" id="nco:AAW31_02630"/>
<dbReference type="OrthoDB" id="8547325at2"/>
<evidence type="ECO:0000313" key="3">
    <source>
        <dbReference type="EMBL" id="TYP87689.1"/>
    </source>
</evidence>
<reference evidence="2 4" key="2">
    <citation type="journal article" date="2016" name="Genome Announc.">
        <title>Genome Sequence of Nitrosomonas communis Strain Nm2, a Mesophilic Ammonia-Oxidizing Bacterium Isolated from Mediterranean Soil.</title>
        <authorList>
            <person name="Kozlowski J.A."/>
            <person name="Kits K.D."/>
            <person name="Stein L.Y."/>
        </authorList>
    </citation>
    <scope>NUCLEOTIDE SEQUENCE [LARGE SCALE GENOMIC DNA]</scope>
    <source>
        <strain evidence="2 4">Nm2</strain>
    </source>
</reference>
<dbReference type="RefSeq" id="WP_046849042.1">
    <property type="nucleotide sequence ID" value="NZ_CBDIPD010000112.1"/>
</dbReference>
<keyword evidence="1" id="KW-0812">Transmembrane</keyword>
<name>A0A0F7K9L9_9PROT</name>
<dbReference type="AlphaFoldDB" id="A0A0F7K9L9"/>
<keyword evidence="4" id="KW-1185">Reference proteome</keyword>
<dbReference type="PATRIC" id="fig|44574.3.peg.630"/>
<dbReference type="Proteomes" id="UP000324176">
    <property type="component" value="Unassembled WGS sequence"/>
</dbReference>
<organism evidence="2 4">
    <name type="scientific">Nitrosomonas communis</name>
    <dbReference type="NCBI Taxonomy" id="44574"/>
    <lineage>
        <taxon>Bacteria</taxon>
        <taxon>Pseudomonadati</taxon>
        <taxon>Pseudomonadota</taxon>
        <taxon>Betaproteobacteria</taxon>
        <taxon>Nitrosomonadales</taxon>
        <taxon>Nitrosomonadaceae</taxon>
        <taxon>Nitrosomonas</taxon>
    </lineage>
</organism>
<reference evidence="4" key="1">
    <citation type="submission" date="2015-05" db="EMBL/GenBank/DDBJ databases">
        <title>Draft genome of Nitrosomonas communis strain Nm2.</title>
        <authorList>
            <person name="Kozlowski J.A."/>
            <person name="Kits K.D."/>
            <person name="Stein L.Y."/>
        </authorList>
    </citation>
    <scope>NUCLEOTIDE SEQUENCE [LARGE SCALE GENOMIC DNA]</scope>
    <source>
        <strain evidence="4">Nm2</strain>
    </source>
</reference>
<dbReference type="EMBL" id="CP011451">
    <property type="protein sequence ID" value="AKH36945.1"/>
    <property type="molecule type" value="Genomic_DNA"/>
</dbReference>
<keyword evidence="1" id="KW-1133">Transmembrane helix</keyword>
<reference evidence="3 5" key="3">
    <citation type="submission" date="2019-07" db="EMBL/GenBank/DDBJ databases">
        <title>Active sludge and wastewater microbial communities from Klosterneuburg, Austria.</title>
        <authorList>
            <person name="Wagner M."/>
        </authorList>
    </citation>
    <scope>NUCLEOTIDE SEQUENCE [LARGE SCALE GENOMIC DNA]</scope>
    <source>
        <strain evidence="3 5">Nm2</strain>
    </source>
</reference>
<evidence type="ECO:0000313" key="4">
    <source>
        <dbReference type="Proteomes" id="UP000034156"/>
    </source>
</evidence>
<dbReference type="Proteomes" id="UP000034156">
    <property type="component" value="Chromosome"/>
</dbReference>
<accession>A0A0F7K9L9</accession>
<gene>
    <name evidence="2" type="ORF">AAW31_02630</name>
    <name evidence="3" type="ORF">BCL69_102411</name>
</gene>
<proteinExistence type="predicted"/>
<evidence type="ECO:0000313" key="5">
    <source>
        <dbReference type="Proteomes" id="UP000324176"/>
    </source>
</evidence>
<dbReference type="EMBL" id="VNHT01000024">
    <property type="protein sequence ID" value="TYP87689.1"/>
    <property type="molecule type" value="Genomic_DNA"/>
</dbReference>
<evidence type="ECO:0000313" key="2">
    <source>
        <dbReference type="EMBL" id="AKH36945.1"/>
    </source>
</evidence>